<gene>
    <name evidence="5" type="ORF">HPHI1048_LOCUS21187</name>
</gene>
<dbReference type="InterPro" id="IPR037119">
    <property type="entry name" value="Haem_oxidase_HugZ-like_sf"/>
</dbReference>
<dbReference type="InterPro" id="IPR055343">
    <property type="entry name" value="CREG_beta-barrel"/>
</dbReference>
<dbReference type="AlphaFoldDB" id="A0A7S0HW73"/>
<accession>A0A7S0HW73</accession>
<dbReference type="Gene3D" id="3.20.180.10">
    <property type="entry name" value="PNP-oxidase-like"/>
    <property type="match status" value="1"/>
</dbReference>
<feature type="domain" description="CREG-like beta-barrel" evidence="4">
    <location>
        <begin position="126"/>
        <end position="271"/>
    </location>
</feature>
<reference evidence="5" key="1">
    <citation type="submission" date="2021-01" db="EMBL/GenBank/DDBJ databases">
        <authorList>
            <person name="Corre E."/>
            <person name="Pelletier E."/>
            <person name="Niang G."/>
            <person name="Scheremetjew M."/>
            <person name="Finn R."/>
            <person name="Kale V."/>
            <person name="Holt S."/>
            <person name="Cochrane G."/>
            <person name="Meng A."/>
            <person name="Brown T."/>
            <person name="Cohen L."/>
        </authorList>
    </citation>
    <scope>NUCLEOTIDE SEQUENCE</scope>
    <source>
        <strain evidence="5">CCMP325</strain>
    </source>
</reference>
<feature type="chain" id="PRO_5031521511" description="DUF2470 domain-containing protein" evidence="2">
    <location>
        <begin position="29"/>
        <end position="369"/>
    </location>
</feature>
<name>A0A7S0HW73_9CRYP</name>
<evidence type="ECO:0000313" key="5">
    <source>
        <dbReference type="EMBL" id="CAD8503821.1"/>
    </source>
</evidence>
<keyword evidence="2" id="KW-0732">Signal</keyword>
<feature type="compositionally biased region" description="Basic and acidic residues" evidence="1">
    <location>
        <begin position="76"/>
        <end position="86"/>
    </location>
</feature>
<dbReference type="PANTHER" id="PTHR13343">
    <property type="entry name" value="CREG1 PROTEIN"/>
    <property type="match status" value="1"/>
</dbReference>
<dbReference type="EMBL" id="HBEO01031256">
    <property type="protein sequence ID" value="CAD8503821.1"/>
    <property type="molecule type" value="Transcribed_RNA"/>
</dbReference>
<feature type="region of interest" description="Disordered" evidence="1">
    <location>
        <begin position="62"/>
        <end position="96"/>
    </location>
</feature>
<proteinExistence type="predicted"/>
<evidence type="ECO:0000259" key="4">
    <source>
        <dbReference type="Pfam" id="PF13883"/>
    </source>
</evidence>
<dbReference type="InterPro" id="IPR019595">
    <property type="entry name" value="DUF2470"/>
</dbReference>
<protein>
    <recommendedName>
        <fullName evidence="6">DUF2470 domain-containing protein</fullName>
    </recommendedName>
</protein>
<dbReference type="SUPFAM" id="SSF50475">
    <property type="entry name" value="FMN-binding split barrel"/>
    <property type="match status" value="1"/>
</dbReference>
<dbReference type="Gene3D" id="2.30.110.10">
    <property type="entry name" value="Electron Transport, Fmn-binding Protein, Chain A"/>
    <property type="match status" value="1"/>
</dbReference>
<dbReference type="PANTHER" id="PTHR13343:SF24">
    <property type="entry name" value="OS07G0573800 PROTEIN"/>
    <property type="match status" value="1"/>
</dbReference>
<dbReference type="GO" id="GO:0005737">
    <property type="term" value="C:cytoplasm"/>
    <property type="evidence" value="ECO:0007669"/>
    <property type="project" value="UniProtKB-ARBA"/>
</dbReference>
<evidence type="ECO:0008006" key="6">
    <source>
        <dbReference type="Google" id="ProtNLM"/>
    </source>
</evidence>
<feature type="domain" description="DUF2470" evidence="3">
    <location>
        <begin position="282"/>
        <end position="357"/>
    </location>
</feature>
<feature type="signal peptide" evidence="2">
    <location>
        <begin position="1"/>
        <end position="28"/>
    </location>
</feature>
<dbReference type="Pfam" id="PF13883">
    <property type="entry name" value="CREG_beta-barrel"/>
    <property type="match status" value="1"/>
</dbReference>
<dbReference type="InterPro" id="IPR012349">
    <property type="entry name" value="Split_barrel_FMN-bd"/>
</dbReference>
<organism evidence="5">
    <name type="scientific">Hanusia phi</name>
    <dbReference type="NCBI Taxonomy" id="3032"/>
    <lineage>
        <taxon>Eukaryota</taxon>
        <taxon>Cryptophyceae</taxon>
        <taxon>Pyrenomonadales</taxon>
        <taxon>Geminigeraceae</taxon>
        <taxon>Hanusia</taxon>
    </lineage>
</organism>
<dbReference type="Pfam" id="PF10615">
    <property type="entry name" value="DUF2470"/>
    <property type="match status" value="1"/>
</dbReference>
<evidence type="ECO:0000259" key="3">
    <source>
        <dbReference type="Pfam" id="PF10615"/>
    </source>
</evidence>
<sequence>MLCARFRPPCAPALSCLLLLTMTPTARGYSGFSVNKLVLPHAGGRLTKPLIALRTSPSRSLVSRKQSASDAVTGAKFEENDKEKNPQGRPGHSVKGTVVENVDPETARKREAIRTHQESCPRLTWAEEIRTIMEQKEGFAVLSTQSKKFDGYPLGSIVGFAVDDQGRPFFSFSGMSSHTQNILVNGKASLCVTESAFKGAADARVTVLGDVKEVGGSEGEELRKLYMNYHPGAYWASFGDFKMYRMETIKDISFVGGFARAGGISVEEYMNAKPDPLQSFAAPVMKHMNEDHVDALKEYVQYIVGVEDPIDKIEMKRLDKLGFDVRVARGSDSGVLRIPFEQPVLERKAVKEAIVALSKKVASIKAEKE</sequence>
<evidence type="ECO:0000256" key="1">
    <source>
        <dbReference type="SAM" id="MobiDB-lite"/>
    </source>
</evidence>
<evidence type="ECO:0000256" key="2">
    <source>
        <dbReference type="SAM" id="SignalP"/>
    </source>
</evidence>